<dbReference type="SUPFAM" id="SSF49899">
    <property type="entry name" value="Concanavalin A-like lectins/glucanases"/>
    <property type="match status" value="1"/>
</dbReference>
<dbReference type="Gene3D" id="2.60.120.200">
    <property type="match status" value="1"/>
</dbReference>
<feature type="signal peptide" evidence="3">
    <location>
        <begin position="1"/>
        <end position="16"/>
    </location>
</feature>
<feature type="chain" id="PRO_5012441874" description="GH16 domain-containing protein" evidence="3">
    <location>
        <begin position="17"/>
        <end position="485"/>
    </location>
</feature>
<dbReference type="GO" id="GO:0004553">
    <property type="term" value="F:hydrolase activity, hydrolyzing O-glycosyl compounds"/>
    <property type="evidence" value="ECO:0007669"/>
    <property type="project" value="InterPro"/>
</dbReference>
<dbReference type="PANTHER" id="PTHR10963">
    <property type="entry name" value="GLYCOSYL HYDROLASE-RELATED"/>
    <property type="match status" value="1"/>
</dbReference>
<evidence type="ECO:0000259" key="4">
    <source>
        <dbReference type="PROSITE" id="PS51762"/>
    </source>
</evidence>
<evidence type="ECO:0000256" key="1">
    <source>
        <dbReference type="ARBA" id="ARBA00006865"/>
    </source>
</evidence>
<feature type="region of interest" description="Disordered" evidence="2">
    <location>
        <begin position="365"/>
        <end position="455"/>
    </location>
</feature>
<feature type="compositionally biased region" description="Gly residues" evidence="2">
    <location>
        <begin position="401"/>
        <end position="417"/>
    </location>
</feature>
<dbReference type="CDD" id="cd08023">
    <property type="entry name" value="GH16_laminarinase_like"/>
    <property type="match status" value="1"/>
</dbReference>
<accession>A0A1Z5JQG6</accession>
<dbReference type="Proteomes" id="UP000198406">
    <property type="component" value="Unassembled WGS sequence"/>
</dbReference>
<feature type="domain" description="GH16" evidence="4">
    <location>
        <begin position="18"/>
        <end position="278"/>
    </location>
</feature>
<dbReference type="AlphaFoldDB" id="A0A1Z5JQG6"/>
<gene>
    <name evidence="5" type="ORF">FisN_20Hu231</name>
</gene>
<dbReference type="Pfam" id="PF00722">
    <property type="entry name" value="Glyco_hydro_16"/>
    <property type="match status" value="1"/>
</dbReference>
<protein>
    <recommendedName>
        <fullName evidence="4">GH16 domain-containing protein</fullName>
    </recommendedName>
</protein>
<evidence type="ECO:0000313" key="5">
    <source>
        <dbReference type="EMBL" id="GAX16092.1"/>
    </source>
</evidence>
<evidence type="ECO:0000256" key="3">
    <source>
        <dbReference type="SAM" id="SignalP"/>
    </source>
</evidence>
<reference evidence="5 6" key="1">
    <citation type="journal article" date="2015" name="Plant Cell">
        <title>Oil accumulation by the oleaginous diatom Fistulifera solaris as revealed by the genome and transcriptome.</title>
        <authorList>
            <person name="Tanaka T."/>
            <person name="Maeda Y."/>
            <person name="Veluchamy A."/>
            <person name="Tanaka M."/>
            <person name="Abida H."/>
            <person name="Marechal E."/>
            <person name="Bowler C."/>
            <person name="Muto M."/>
            <person name="Sunaga Y."/>
            <person name="Tanaka M."/>
            <person name="Yoshino T."/>
            <person name="Taniguchi T."/>
            <person name="Fukuda Y."/>
            <person name="Nemoto M."/>
            <person name="Matsumoto M."/>
            <person name="Wong P.S."/>
            <person name="Aburatani S."/>
            <person name="Fujibuchi W."/>
        </authorList>
    </citation>
    <scope>NUCLEOTIDE SEQUENCE [LARGE SCALE GENOMIC DNA]</scope>
    <source>
        <strain evidence="5 6">JPCC DA0580</strain>
    </source>
</reference>
<dbReference type="PANTHER" id="PTHR10963:SF55">
    <property type="entry name" value="GLYCOSIDE HYDROLASE FAMILY 16 PROTEIN"/>
    <property type="match status" value="1"/>
</dbReference>
<dbReference type="InterPro" id="IPR013320">
    <property type="entry name" value="ConA-like_dom_sf"/>
</dbReference>
<proteinExistence type="inferred from homology"/>
<comment type="similarity">
    <text evidence="1">Belongs to the glycosyl hydrolase 16 family.</text>
</comment>
<dbReference type="OrthoDB" id="47817at2759"/>
<dbReference type="GO" id="GO:0005975">
    <property type="term" value="P:carbohydrate metabolic process"/>
    <property type="evidence" value="ECO:0007669"/>
    <property type="project" value="InterPro"/>
</dbReference>
<dbReference type="EMBL" id="BDSP01000101">
    <property type="protein sequence ID" value="GAX16092.1"/>
    <property type="molecule type" value="Genomic_DNA"/>
</dbReference>
<dbReference type="InParanoid" id="A0A1Z5JQG6"/>
<feature type="region of interest" description="Disordered" evidence="2">
    <location>
        <begin position="232"/>
        <end position="255"/>
    </location>
</feature>
<feature type="compositionally biased region" description="Low complexity" evidence="2">
    <location>
        <begin position="235"/>
        <end position="244"/>
    </location>
</feature>
<dbReference type="InterPro" id="IPR000757">
    <property type="entry name" value="Beta-glucanase-like"/>
</dbReference>
<keyword evidence="6" id="KW-1185">Reference proteome</keyword>
<evidence type="ECO:0000313" key="6">
    <source>
        <dbReference type="Proteomes" id="UP000198406"/>
    </source>
</evidence>
<name>A0A1Z5JQG6_FISSO</name>
<organism evidence="5 6">
    <name type="scientific">Fistulifera solaris</name>
    <name type="common">Oleaginous diatom</name>
    <dbReference type="NCBI Taxonomy" id="1519565"/>
    <lineage>
        <taxon>Eukaryota</taxon>
        <taxon>Sar</taxon>
        <taxon>Stramenopiles</taxon>
        <taxon>Ochrophyta</taxon>
        <taxon>Bacillariophyta</taxon>
        <taxon>Bacillariophyceae</taxon>
        <taxon>Bacillariophycidae</taxon>
        <taxon>Naviculales</taxon>
        <taxon>Naviculaceae</taxon>
        <taxon>Fistulifera</taxon>
    </lineage>
</organism>
<evidence type="ECO:0000256" key="2">
    <source>
        <dbReference type="SAM" id="MobiDB-lite"/>
    </source>
</evidence>
<dbReference type="PROSITE" id="PS51762">
    <property type="entry name" value="GH16_2"/>
    <property type="match status" value="1"/>
</dbReference>
<keyword evidence="3" id="KW-0732">Signal</keyword>
<dbReference type="InterPro" id="IPR050546">
    <property type="entry name" value="Glycosyl_Hydrlase_16"/>
</dbReference>
<comment type="caution">
    <text evidence="5">The sequence shown here is derived from an EMBL/GenBank/DDBJ whole genome shotgun (WGS) entry which is preliminary data.</text>
</comment>
<feature type="compositionally biased region" description="Basic residues" evidence="2">
    <location>
        <begin position="429"/>
        <end position="442"/>
    </location>
</feature>
<sequence>MKLSTFVLLTSQMASASLLWSDEFDDSMSYEPDTQYWDYDLGTGVNQWGNGELQTYTKEPANVRVENGNLVIQAHQVGDTVFTSARVKTMGKVAFKYGTLEARIQMPDVVSGLWPAFWLMGDVNKPWPDSGEIDIAEVGWRGQDNRKVYSAAHWVHEGTYALHDDAIDFPTDLNGAWHVYKIEWNSTFIETFVDDTTVMRFDIGPSCTDCEEFHWQHGILLNIAVGGGFTTDQESCGGSSSSSGSSGGCDFRGPEEITAPLPASMLVDWIRLYDNGETELITSEIDDTNTTSIPTAAPLEEQSTMGPTPTVTIETPVSSPIPSTLAPAMTSASPLPQEQTTQTPTAAIEEVIPTAPVGGFETLAPAPPPVTEIIPTNPSPVSDTAPPVSAPSGDFFPTPPSGGGKGSFFGKGQSGKGGKGKSGKGNSKSGKRSKKLSKKSGKKSSGSSDESTYASFSNAEGIGSAAYAPTALYSACLVLAAAIVF</sequence>